<accession>A0A4Q7ZFQ8</accession>
<reference evidence="3 4" key="1">
    <citation type="submission" date="2019-02" db="EMBL/GenBank/DDBJ databases">
        <title>Sequencing the genomes of 1000 actinobacteria strains.</title>
        <authorList>
            <person name="Klenk H.-P."/>
        </authorList>
    </citation>
    <scope>NUCLEOTIDE SEQUENCE [LARGE SCALE GENOMIC DNA]</scope>
    <source>
        <strain evidence="3 4">DSM 45162</strain>
    </source>
</reference>
<keyword evidence="2" id="KW-1133">Transmembrane helix</keyword>
<organism evidence="3 4">
    <name type="scientific">Krasilnikovia cinnamomea</name>
    <dbReference type="NCBI Taxonomy" id="349313"/>
    <lineage>
        <taxon>Bacteria</taxon>
        <taxon>Bacillati</taxon>
        <taxon>Actinomycetota</taxon>
        <taxon>Actinomycetes</taxon>
        <taxon>Micromonosporales</taxon>
        <taxon>Micromonosporaceae</taxon>
        <taxon>Krasilnikovia</taxon>
    </lineage>
</organism>
<dbReference type="AlphaFoldDB" id="A0A4Q7ZFQ8"/>
<comment type="caution">
    <text evidence="3">The sequence shown here is derived from an EMBL/GenBank/DDBJ whole genome shotgun (WGS) entry which is preliminary data.</text>
</comment>
<keyword evidence="2" id="KW-0472">Membrane</keyword>
<evidence type="ECO:0000256" key="1">
    <source>
        <dbReference type="SAM" id="MobiDB-lite"/>
    </source>
</evidence>
<protein>
    <submittedName>
        <fullName evidence="3">Uncharacterized protein</fullName>
    </submittedName>
</protein>
<dbReference type="Proteomes" id="UP000292564">
    <property type="component" value="Unassembled WGS sequence"/>
</dbReference>
<evidence type="ECO:0000313" key="3">
    <source>
        <dbReference type="EMBL" id="RZU48829.1"/>
    </source>
</evidence>
<dbReference type="RefSeq" id="WP_130508013.1">
    <property type="nucleotide sequence ID" value="NZ_SHKY01000001.1"/>
</dbReference>
<name>A0A4Q7ZFQ8_9ACTN</name>
<feature type="transmembrane region" description="Helical" evidence="2">
    <location>
        <begin position="37"/>
        <end position="59"/>
    </location>
</feature>
<evidence type="ECO:0000256" key="2">
    <source>
        <dbReference type="SAM" id="Phobius"/>
    </source>
</evidence>
<dbReference type="InterPro" id="IPR006311">
    <property type="entry name" value="TAT_signal"/>
</dbReference>
<sequence length="243" mass="25598">MTFDEDAVSPADPDGSVRSDESSADLMSGSGPVRRRLLLTSAVVALTAIAGITGMHAAAAAVSEPAASKPAVDKPHPMASSYDLASEEALWRRQELLSDLNYWIEALPGIKTSGFSFTIVDPDAGSAILVWHGPPDAVQRQIVDEARRRRIPISIQQRNYSRDDLEQAAKQLISIDSGTGVFQNFKVGSVGTIDIDFDGVTVGGDYIHPPAEGIPAADAALAQALAAKTGVAIRIERGGIVPL</sequence>
<keyword evidence="2" id="KW-0812">Transmembrane</keyword>
<dbReference type="PROSITE" id="PS51318">
    <property type="entry name" value="TAT"/>
    <property type="match status" value="1"/>
</dbReference>
<keyword evidence="4" id="KW-1185">Reference proteome</keyword>
<evidence type="ECO:0000313" key="4">
    <source>
        <dbReference type="Proteomes" id="UP000292564"/>
    </source>
</evidence>
<proteinExistence type="predicted"/>
<feature type="region of interest" description="Disordered" evidence="1">
    <location>
        <begin position="1"/>
        <end position="28"/>
    </location>
</feature>
<gene>
    <name evidence="3" type="ORF">EV385_0554</name>
</gene>
<dbReference type="EMBL" id="SHKY01000001">
    <property type="protein sequence ID" value="RZU48829.1"/>
    <property type="molecule type" value="Genomic_DNA"/>
</dbReference>
<dbReference type="OrthoDB" id="3390915at2"/>